<evidence type="ECO:0000313" key="5">
    <source>
        <dbReference type="EMBL" id="NCU18644.1"/>
    </source>
</evidence>
<keyword evidence="6" id="KW-1185">Reference proteome</keyword>
<feature type="domain" description="Sporulation initiation phosphotransferase B C-terminal" evidence="4">
    <location>
        <begin position="58"/>
        <end position="170"/>
    </location>
</feature>
<dbReference type="Pfam" id="PF14682">
    <property type="entry name" value="SPOB_ab"/>
    <property type="match status" value="1"/>
</dbReference>
<comment type="caution">
    <text evidence="5">The sequence shown here is derived from an EMBL/GenBank/DDBJ whole genome shotgun (WGS) entry which is preliminary data.</text>
</comment>
<dbReference type="Gene3D" id="3.30.565.30">
    <property type="entry name" value="Sporulation initiation phosphotransferase B (SpoOB), C-terminal domain"/>
    <property type="match status" value="1"/>
</dbReference>
<evidence type="ECO:0000259" key="4">
    <source>
        <dbReference type="SMART" id="SM01317"/>
    </source>
</evidence>
<dbReference type="InterPro" id="IPR039506">
    <property type="entry name" value="SPOB_a"/>
</dbReference>
<dbReference type="Proteomes" id="UP000743899">
    <property type="component" value="Unassembled WGS sequence"/>
</dbReference>
<dbReference type="Gene3D" id="1.10.287.130">
    <property type="match status" value="1"/>
</dbReference>
<dbReference type="InterPro" id="IPR016120">
    <property type="entry name" value="Sig_transdc_His_kin_SpoOB"/>
</dbReference>
<name>A0ABX0A9A6_9BACI</name>
<keyword evidence="2" id="KW-0808">Transferase</keyword>
<dbReference type="SUPFAM" id="SSF55890">
    <property type="entry name" value="Sporulation response regulatory protein Spo0B"/>
    <property type="match status" value="1"/>
</dbReference>
<protein>
    <submittedName>
        <fullName evidence="5">Sporulation protein</fullName>
    </submittedName>
</protein>
<reference evidence="5 6" key="1">
    <citation type="submission" date="2020-01" db="EMBL/GenBank/DDBJ databases">
        <title>A novel Bacillus sp. from Pasinler.</title>
        <authorList>
            <person name="Adiguzel A."/>
            <person name="Ay H."/>
            <person name="Baltaci M.O."/>
        </authorList>
    </citation>
    <scope>NUCLEOTIDE SEQUENCE [LARGE SCALE GENOMIC DNA]</scope>
    <source>
        <strain evidence="5 6">P1</strain>
    </source>
</reference>
<evidence type="ECO:0000256" key="1">
    <source>
        <dbReference type="ARBA" id="ARBA00022553"/>
    </source>
</evidence>
<organism evidence="5 6">
    <name type="scientific">Pallidibacillus pasinlerensis</name>
    <dbReference type="NCBI Taxonomy" id="2703818"/>
    <lineage>
        <taxon>Bacteria</taxon>
        <taxon>Bacillati</taxon>
        <taxon>Bacillota</taxon>
        <taxon>Bacilli</taxon>
        <taxon>Bacillales</taxon>
        <taxon>Bacillaceae</taxon>
        <taxon>Pallidibacillus</taxon>
    </lineage>
</organism>
<dbReference type="SMART" id="SM01317">
    <property type="entry name" value="SPOB_ab"/>
    <property type="match status" value="1"/>
</dbReference>
<proteinExistence type="predicted"/>
<dbReference type="EMBL" id="JAACYS010000070">
    <property type="protein sequence ID" value="NCU18644.1"/>
    <property type="molecule type" value="Genomic_DNA"/>
</dbReference>
<dbReference type="Pfam" id="PF14689">
    <property type="entry name" value="SPOB_a"/>
    <property type="match status" value="1"/>
</dbReference>
<gene>
    <name evidence="5" type="ORF">GW534_13105</name>
</gene>
<dbReference type="InterPro" id="IPR037100">
    <property type="entry name" value="Spo0B_C_sf"/>
</dbReference>
<accession>A0ABX0A9A6</accession>
<keyword evidence="1" id="KW-0597">Phosphoprotein</keyword>
<keyword evidence="3" id="KW-0418">Kinase</keyword>
<evidence type="ECO:0000313" key="6">
    <source>
        <dbReference type="Proteomes" id="UP000743899"/>
    </source>
</evidence>
<evidence type="ECO:0000256" key="3">
    <source>
        <dbReference type="ARBA" id="ARBA00022777"/>
    </source>
</evidence>
<evidence type="ECO:0000256" key="2">
    <source>
        <dbReference type="ARBA" id="ARBA00022679"/>
    </source>
</evidence>
<dbReference type="InterPro" id="IPR016122">
    <property type="entry name" value="SpoOB_C"/>
</dbReference>
<dbReference type="RefSeq" id="WP_161921473.1">
    <property type="nucleotide sequence ID" value="NZ_JAACYS010000070.1"/>
</dbReference>
<sequence>MKKWEPIELLRHARHDWLNHLQLIKGYHALGQAERVNEIIDQIIQLASQESKLSSINMPNLALLLITYNWESPSFILNYEVIGEGKIINVNDRLITHWFETFFSTLNDVTVDYEDNELSVTLQVSQENVSFIIEFYGILKEIERIENFLQEENKACKVENINMNEEAFSFELNPIKLRDKESTTEGERQKCLSIKSRYM</sequence>